<accession>E6R324</accession>
<dbReference type="Proteomes" id="UP000007805">
    <property type="component" value="Chromosome C"/>
</dbReference>
<dbReference type="AlphaFoldDB" id="E6R324"/>
<dbReference type="HOGENOM" id="CLU_969831_0_0_1"/>
<dbReference type="VEuPathDB" id="FungiDB:CGB_C2550C"/>
<proteinExistence type="predicted"/>
<dbReference type="RefSeq" id="XP_003192717.1">
    <property type="nucleotide sequence ID" value="XM_003192669.1"/>
</dbReference>
<protein>
    <submittedName>
        <fullName evidence="2">Uncharacterized protein</fullName>
    </submittedName>
</protein>
<gene>
    <name evidence="2" type="ordered locus">CGB_C2550C</name>
</gene>
<name>E6R324_CRYGW</name>
<keyword evidence="3" id="KW-1185">Reference proteome</keyword>
<dbReference type="KEGG" id="cgi:CGB_C2550C"/>
<dbReference type="EMBL" id="CP000288">
    <property type="protein sequence ID" value="ADV20930.1"/>
    <property type="molecule type" value="Genomic_DNA"/>
</dbReference>
<organism evidence="2 3">
    <name type="scientific">Cryptococcus gattii serotype B (strain WM276 / ATCC MYA-4071)</name>
    <name type="common">Filobasidiella gattii</name>
    <name type="synonym">Cryptococcus bacillisporus</name>
    <dbReference type="NCBI Taxonomy" id="367775"/>
    <lineage>
        <taxon>Eukaryota</taxon>
        <taxon>Fungi</taxon>
        <taxon>Dikarya</taxon>
        <taxon>Basidiomycota</taxon>
        <taxon>Agaricomycotina</taxon>
        <taxon>Tremellomycetes</taxon>
        <taxon>Tremellales</taxon>
        <taxon>Cryptococcaceae</taxon>
        <taxon>Cryptococcus</taxon>
        <taxon>Cryptococcus gattii species complex</taxon>
    </lineage>
</organism>
<feature type="compositionally biased region" description="Basic and acidic residues" evidence="1">
    <location>
        <begin position="73"/>
        <end position="99"/>
    </location>
</feature>
<reference evidence="2 3" key="1">
    <citation type="journal article" date="2011" name="MBio">
        <title>Genome variation in Cryptococcus gattii, an emerging pathogen of immunocompetent hosts.</title>
        <authorList>
            <person name="D'Souza C.A."/>
            <person name="Kronstad J.W."/>
            <person name="Taylor G."/>
            <person name="Warren R."/>
            <person name="Yuen M."/>
            <person name="Hu G."/>
            <person name="Jung W.H."/>
            <person name="Sham A."/>
            <person name="Kidd S.E."/>
            <person name="Tangen K."/>
            <person name="Lee N."/>
            <person name="Zeilmaker T."/>
            <person name="Sawkins J."/>
            <person name="McVicker G."/>
            <person name="Shah S."/>
            <person name="Gnerre S."/>
            <person name="Griggs A."/>
            <person name="Zeng Q."/>
            <person name="Bartlett K."/>
            <person name="Li W."/>
            <person name="Wang X."/>
            <person name="Heitman J."/>
            <person name="Stajich J.E."/>
            <person name="Fraser J.A."/>
            <person name="Meyer W."/>
            <person name="Carter D."/>
            <person name="Schein J."/>
            <person name="Krzywinski M."/>
            <person name="Kwon-Chung K.J."/>
            <person name="Varma A."/>
            <person name="Wang J."/>
            <person name="Brunham R."/>
            <person name="Fyfe M."/>
            <person name="Ouellette B.F."/>
            <person name="Siddiqui A."/>
            <person name="Marra M."/>
            <person name="Jones S."/>
            <person name="Holt R."/>
            <person name="Birren B.W."/>
            <person name="Galagan J.E."/>
            <person name="Cuomo C.A."/>
        </authorList>
    </citation>
    <scope>NUCLEOTIDE SEQUENCE [LARGE SCALE GENOMIC DNA]</scope>
    <source>
        <strain evidence="3">WM276 / ATCC MYA-4071</strain>
    </source>
</reference>
<dbReference type="OrthoDB" id="2413468at2759"/>
<evidence type="ECO:0000313" key="2">
    <source>
        <dbReference type="EMBL" id="ADV20930.1"/>
    </source>
</evidence>
<feature type="region of interest" description="Disordered" evidence="1">
    <location>
        <begin position="58"/>
        <end position="101"/>
    </location>
</feature>
<evidence type="ECO:0000313" key="3">
    <source>
        <dbReference type="Proteomes" id="UP000007805"/>
    </source>
</evidence>
<reference key="2">
    <citation type="journal article" date="2011" name="MBio">
        <title>Genome variation in Cryptococcus gattii, an emerging pathogen of immunocompetent hosts.</title>
        <authorList>
            <person name="D'Souza C.A."/>
            <person name="Kronstad J.W."/>
            <person name="Taylor G."/>
            <person name="Warren R."/>
            <person name="Yuen M."/>
            <person name="Hu G."/>
            <person name="Jung W.H."/>
            <person name="Sham A."/>
            <person name="Kidd S.E."/>
            <person name="Tangen K."/>
            <person name="Lee N."/>
            <person name="Zeilmaker T."/>
            <person name="Sawkins J."/>
            <person name="McVicker G."/>
            <person name="Shah S."/>
            <person name="Gnerre S."/>
            <person name="Griggs A."/>
            <person name="Zeng Q."/>
            <person name="Bartlett K."/>
            <person name="Li W."/>
            <person name="Wang X."/>
            <person name="Heitman J."/>
            <person name="Stajich J.E."/>
            <person name="Fraser J.A."/>
            <person name="Meyer W."/>
            <person name="Carter D."/>
            <person name="Schein J."/>
            <person name="Krzywinski M."/>
            <person name="Kwong-Chung K.J."/>
            <person name="Varma A."/>
            <person name="Wang J."/>
            <person name="Brunham R."/>
            <person name="Fyfe M."/>
            <person name="Ouellette B.F.F."/>
            <person name="Siddiqui A."/>
            <person name="Marra M."/>
            <person name="Jones S."/>
            <person name="Holt R."/>
            <person name="Birren B.W."/>
            <person name="Galagan J.E."/>
            <person name="Cuomo C.A."/>
        </authorList>
    </citation>
    <scope>NUCLEOTIDE SEQUENCE</scope>
    <source>
        <strain>WM276</strain>
    </source>
</reference>
<dbReference type="GeneID" id="10187142"/>
<evidence type="ECO:0000256" key="1">
    <source>
        <dbReference type="SAM" id="MobiDB-lite"/>
    </source>
</evidence>
<sequence length="287" mass="32288">MTVLKKPQRFVAHVRLPVQHATPAPHHHPYPALSRTLSAVEQHAKLTELLGGAIDEIGLIDSRDTPPPTVGEPSKHGQKTDMRIEPEPKAKGPEPKAKGLEPAAEVVEGPMTPTSLPDTRRIVVFHKANVAYASDRDGRRPCVGVCPRDQRDCKDTNGSERMVCRCSCDPRIAFIIIPISVRVYAAPEKRFDRLRIPDALRFLHRQRNITARDGSRRSTNSFTCEFAVPPTPTPAPCAIQPHVFSRKAGRGFETVAIDAVGFELYIYQKRQQQQQQRFLLQYKKRRE</sequence>